<name>A0ABZ0XU25_9BURK</name>
<sequence length="212" mass="21360">MFKPALTSLRRAALVLALSACTSLASAASVFQIELDTSTLVTANGNTGWIDLQFNPGNGGTPYAQALLTNFVGFGDPTTAETAGNVSGSLAGGYVIGNDDASGYNDLFHAVNFGGKVGFTVTFSGDLDPSLSGLGSAFAVSLFDSSKTVALGTAGDALVVLNWTSLGGATASSLANQIGTSVSAVPEPQTWLMLGAGLALLGGVARRRRFSA</sequence>
<evidence type="ECO:0000313" key="4">
    <source>
        <dbReference type="Proteomes" id="UP001326110"/>
    </source>
</evidence>
<keyword evidence="4" id="KW-1185">Reference proteome</keyword>
<organism evidence="3 4">
    <name type="scientific">Duganella zoogloeoides</name>
    <dbReference type="NCBI Taxonomy" id="75659"/>
    <lineage>
        <taxon>Bacteria</taxon>
        <taxon>Pseudomonadati</taxon>
        <taxon>Pseudomonadota</taxon>
        <taxon>Betaproteobacteria</taxon>
        <taxon>Burkholderiales</taxon>
        <taxon>Oxalobacteraceae</taxon>
        <taxon>Telluria group</taxon>
        <taxon>Duganella</taxon>
    </lineage>
</organism>
<dbReference type="NCBIfam" id="TIGR02595">
    <property type="entry name" value="PEP_CTERM"/>
    <property type="match status" value="1"/>
</dbReference>
<dbReference type="InterPro" id="IPR013424">
    <property type="entry name" value="Ice-binding_C"/>
</dbReference>
<dbReference type="NCBIfam" id="NF038129">
    <property type="entry name" value="PEP_NF038129"/>
    <property type="match status" value="1"/>
</dbReference>
<accession>A0ABZ0XU25</accession>
<dbReference type="Proteomes" id="UP001326110">
    <property type="component" value="Chromosome"/>
</dbReference>
<feature type="signal peptide" evidence="1">
    <location>
        <begin position="1"/>
        <end position="27"/>
    </location>
</feature>
<evidence type="ECO:0000259" key="2">
    <source>
        <dbReference type="Pfam" id="PF07589"/>
    </source>
</evidence>
<evidence type="ECO:0000256" key="1">
    <source>
        <dbReference type="SAM" id="SignalP"/>
    </source>
</evidence>
<keyword evidence="1" id="KW-0732">Signal</keyword>
<dbReference type="RefSeq" id="WP_019921863.1">
    <property type="nucleotide sequence ID" value="NZ_CP140152.1"/>
</dbReference>
<dbReference type="EMBL" id="CP140152">
    <property type="protein sequence ID" value="WQH03237.1"/>
    <property type="molecule type" value="Genomic_DNA"/>
</dbReference>
<feature type="chain" id="PRO_5047392427" evidence="1">
    <location>
        <begin position="28"/>
        <end position="212"/>
    </location>
</feature>
<proteinExistence type="predicted"/>
<evidence type="ECO:0000313" key="3">
    <source>
        <dbReference type="EMBL" id="WQH03237.1"/>
    </source>
</evidence>
<dbReference type="Pfam" id="PF07589">
    <property type="entry name" value="PEP-CTERM"/>
    <property type="match status" value="1"/>
</dbReference>
<reference evidence="3 4" key="1">
    <citation type="submission" date="2023-11" db="EMBL/GenBank/DDBJ databases">
        <title>MicrobeMod: A computational toolkit for identifying prokaryotic methylation and restriction-modification with nanopore sequencing.</title>
        <authorList>
            <person name="Crits-Christoph A."/>
            <person name="Kang S.C."/>
            <person name="Lee H."/>
            <person name="Ostrov N."/>
        </authorList>
    </citation>
    <scope>NUCLEOTIDE SEQUENCE [LARGE SCALE GENOMIC DNA]</scope>
    <source>
        <strain evidence="3 4">ATCC 25935</strain>
    </source>
</reference>
<gene>
    <name evidence="3" type="ORF">SR858_19585</name>
</gene>
<feature type="domain" description="Ice-binding protein C-terminal" evidence="2">
    <location>
        <begin position="184"/>
        <end position="209"/>
    </location>
</feature>
<dbReference type="GeneID" id="43163601"/>
<protein>
    <submittedName>
        <fullName evidence="3">NF038129 family PEP-CTERM protein</fullName>
    </submittedName>
</protein>